<keyword evidence="3" id="KW-1185">Reference proteome</keyword>
<evidence type="ECO:0000313" key="3">
    <source>
        <dbReference type="Proteomes" id="UP000596660"/>
    </source>
</evidence>
<dbReference type="Gramene" id="AUR62016597-RA">
    <property type="protein sequence ID" value="AUR62016597-RA:cds"/>
    <property type="gene ID" value="AUR62016597"/>
</dbReference>
<reference evidence="2" key="2">
    <citation type="submission" date="2021-03" db="UniProtKB">
        <authorList>
            <consortium name="EnsemblPlants"/>
        </authorList>
    </citation>
    <scope>IDENTIFICATION</scope>
</reference>
<dbReference type="AlphaFoldDB" id="A0A803LNR8"/>
<feature type="domain" description="Nucleotide-diphospho-sugar transferase" evidence="1">
    <location>
        <begin position="38"/>
        <end position="155"/>
    </location>
</feature>
<organism evidence="2 3">
    <name type="scientific">Chenopodium quinoa</name>
    <name type="common">Quinoa</name>
    <dbReference type="NCBI Taxonomy" id="63459"/>
    <lineage>
        <taxon>Eukaryota</taxon>
        <taxon>Viridiplantae</taxon>
        <taxon>Streptophyta</taxon>
        <taxon>Embryophyta</taxon>
        <taxon>Tracheophyta</taxon>
        <taxon>Spermatophyta</taxon>
        <taxon>Magnoliopsida</taxon>
        <taxon>eudicotyledons</taxon>
        <taxon>Gunneridae</taxon>
        <taxon>Pentapetalae</taxon>
        <taxon>Caryophyllales</taxon>
        <taxon>Chenopodiaceae</taxon>
        <taxon>Chenopodioideae</taxon>
        <taxon>Atripliceae</taxon>
        <taxon>Chenopodium</taxon>
    </lineage>
</organism>
<feature type="domain" description="Nucleotide-diphospho-sugar transferase" evidence="1">
    <location>
        <begin position="414"/>
        <end position="614"/>
    </location>
</feature>
<name>A0A803LNR8_CHEQI</name>
<protein>
    <recommendedName>
        <fullName evidence="1">Nucleotide-diphospho-sugar transferase domain-containing protein</fullName>
    </recommendedName>
</protein>
<dbReference type="InterPro" id="IPR005069">
    <property type="entry name" value="Nucl-diP-sugar_transferase"/>
</dbReference>
<dbReference type="Proteomes" id="UP000596660">
    <property type="component" value="Unplaced"/>
</dbReference>
<reference evidence="2" key="1">
    <citation type="journal article" date="2017" name="Nature">
        <title>The genome of Chenopodium quinoa.</title>
        <authorList>
            <person name="Jarvis D.E."/>
            <person name="Ho Y.S."/>
            <person name="Lightfoot D.J."/>
            <person name="Schmoeckel S.M."/>
            <person name="Li B."/>
            <person name="Borm T.J.A."/>
            <person name="Ohyanagi H."/>
            <person name="Mineta K."/>
            <person name="Michell C.T."/>
            <person name="Saber N."/>
            <person name="Kharbatia N.M."/>
            <person name="Rupper R.R."/>
            <person name="Sharp A.R."/>
            <person name="Dally N."/>
            <person name="Boughton B.A."/>
            <person name="Woo Y.H."/>
            <person name="Gao G."/>
            <person name="Schijlen E.G.W.M."/>
            <person name="Guo X."/>
            <person name="Momin A.A."/>
            <person name="Negrao S."/>
            <person name="Al-Babili S."/>
            <person name="Gehring C."/>
            <person name="Roessner U."/>
            <person name="Jung C."/>
            <person name="Murphy K."/>
            <person name="Arold S.T."/>
            <person name="Gojobori T."/>
            <person name="van der Linden C.G."/>
            <person name="van Loo E.N."/>
            <person name="Jellen E.N."/>
            <person name="Maughan P.J."/>
            <person name="Tester M."/>
        </authorList>
    </citation>
    <scope>NUCLEOTIDE SEQUENCE [LARGE SCALE GENOMIC DNA]</scope>
    <source>
        <strain evidence="2">cv. PI 614886</strain>
    </source>
</reference>
<proteinExistence type="predicted"/>
<accession>A0A803LNR8</accession>
<dbReference type="InterPro" id="IPR044821">
    <property type="entry name" value="At1g28695/At4g15970-like"/>
</dbReference>
<dbReference type="OMA" id="AKWRPAN"/>
<evidence type="ECO:0000313" key="2">
    <source>
        <dbReference type="EnsemblPlants" id="AUR62016597-RA:cds"/>
    </source>
</evidence>
<dbReference type="PANTHER" id="PTHR46038:SF13">
    <property type="entry name" value="GLYCOSYLTRANSFERASE"/>
    <property type="match status" value="1"/>
</dbReference>
<feature type="domain" description="Nucleotide-diphospho-sugar transferase" evidence="1">
    <location>
        <begin position="232"/>
        <end position="362"/>
    </location>
</feature>
<dbReference type="Pfam" id="PF03407">
    <property type="entry name" value="Nucleotid_trans"/>
    <property type="match status" value="3"/>
</dbReference>
<sequence>MKDNTVILAYLNEAWAAPDSIFEIFLESFRIGNNTTYLLNHLLVVAIDNNAYTRCQTLVSHCYLLRSNESSTLAHQANFMTPNYLDLIWRRVAFLQTILTLGYNFIITDSDIVWFRDPLPHIMTDNNSDIQVSCDWNRGDEYDLNNLPNVGFLFASFSGFTFYEGSSESSLPTPGNELVHDEYYDLRNLLKAASTKENTVILTYLNEAWAAPNSIFDIFLESFRNGNNTAYLLNHLLVIAVDDNAYTRCQTLVSHCYLLKSNASSTLAHQANFMTPNYLDMIWRRLAFLQTILTLGYNFVITDTDVIWFRDPFPHFTPDSDFQTSCDRFNGRQFDLNNFPNVGFLFARSNTRTIKFYEYWVHDEYYELRKLLKAASTKEKTVILTYLNEAWAAPNSIFDIFLESFRIGNNTAYLLNHLLVIAVDDDAYTRCQTLVSHCYLLKTNESSAIAHQANFMTPLYLDILWRRLAFLQTILTLEYNFIITDTDVVWFRDPFPHFITDDSDFQTSCDRFNGDQYDLNNFPNMGFLFARSNNRTIKFYDFWVSSKHLYPHLHEQDAFNRIKHDPVVALLGLKIRFLNTDYFSGFCSPSRDFNKVCTMHANCCVGLDRKIADLKTALEDWKTFISANQSELSQPFNWSVPNKCLYSFLG</sequence>
<dbReference type="EnsemblPlants" id="AUR62016597-RA">
    <property type="protein sequence ID" value="AUR62016597-RA:cds"/>
    <property type="gene ID" value="AUR62016597"/>
</dbReference>
<evidence type="ECO:0000259" key="1">
    <source>
        <dbReference type="Pfam" id="PF03407"/>
    </source>
</evidence>
<dbReference type="PANTHER" id="PTHR46038">
    <property type="entry name" value="EXPRESSED PROTEIN-RELATED"/>
    <property type="match status" value="1"/>
</dbReference>